<evidence type="ECO:0000256" key="4">
    <source>
        <dbReference type="ARBA" id="ARBA00022692"/>
    </source>
</evidence>
<keyword evidence="5" id="KW-0677">Repeat</keyword>
<dbReference type="eggNOG" id="KOG0036">
    <property type="taxonomic scope" value="Eukaryota"/>
</dbReference>
<keyword evidence="6 7" id="KW-0472">Membrane</keyword>
<dbReference type="InterPro" id="IPR023395">
    <property type="entry name" value="MCP_dom_sf"/>
</dbReference>
<keyword evidence="4 7" id="KW-0812">Transmembrane</keyword>
<feature type="repeat" description="Solcar" evidence="7">
    <location>
        <begin position="28"/>
        <end position="111"/>
    </location>
</feature>
<evidence type="ECO:0000256" key="1">
    <source>
        <dbReference type="ARBA" id="ARBA00004141"/>
    </source>
</evidence>
<dbReference type="PROSITE" id="PS50920">
    <property type="entry name" value="SOLCAR"/>
    <property type="match status" value="2"/>
</dbReference>
<reference evidence="9" key="1">
    <citation type="submission" date="2015-05" db="UniProtKB">
        <authorList>
            <consortium name="EnsemblMetazoa"/>
        </authorList>
    </citation>
    <scope>IDENTIFICATION</scope>
</reference>
<dbReference type="Proteomes" id="UP000015103">
    <property type="component" value="Unassembled WGS sequence"/>
</dbReference>
<dbReference type="EnsemblMetazoa" id="RPRC005735-RA">
    <property type="protein sequence ID" value="RPRC005735-PA"/>
    <property type="gene ID" value="RPRC005735"/>
</dbReference>
<dbReference type="AlphaFoldDB" id="T1HNW1"/>
<feature type="repeat" description="Solcar" evidence="7">
    <location>
        <begin position="122"/>
        <end position="207"/>
    </location>
</feature>
<evidence type="ECO:0008006" key="11">
    <source>
        <dbReference type="Google" id="ProtNLM"/>
    </source>
</evidence>
<dbReference type="Gene3D" id="1.50.40.10">
    <property type="entry name" value="Mitochondrial carrier domain"/>
    <property type="match status" value="1"/>
</dbReference>
<dbReference type="SUPFAM" id="SSF103506">
    <property type="entry name" value="Mitochondrial carrier"/>
    <property type="match status" value="1"/>
</dbReference>
<evidence type="ECO:0000256" key="7">
    <source>
        <dbReference type="PROSITE-ProRule" id="PRU00282"/>
    </source>
</evidence>
<dbReference type="HOGENOM" id="CLU_015166_10_2_1"/>
<organism evidence="9 10">
    <name type="scientific">Rhodnius prolixus</name>
    <name type="common">Triatomid bug</name>
    <dbReference type="NCBI Taxonomy" id="13249"/>
    <lineage>
        <taxon>Eukaryota</taxon>
        <taxon>Metazoa</taxon>
        <taxon>Ecdysozoa</taxon>
        <taxon>Arthropoda</taxon>
        <taxon>Hexapoda</taxon>
        <taxon>Insecta</taxon>
        <taxon>Pterygota</taxon>
        <taxon>Neoptera</taxon>
        <taxon>Paraneoptera</taxon>
        <taxon>Hemiptera</taxon>
        <taxon>Heteroptera</taxon>
        <taxon>Panheteroptera</taxon>
        <taxon>Cimicomorpha</taxon>
        <taxon>Reduviidae</taxon>
        <taxon>Triatominae</taxon>
        <taxon>Rhodnius</taxon>
    </lineage>
</organism>
<dbReference type="GO" id="GO:0055085">
    <property type="term" value="P:transmembrane transport"/>
    <property type="evidence" value="ECO:0007669"/>
    <property type="project" value="InterPro"/>
</dbReference>
<comment type="similarity">
    <text evidence="2 8">Belongs to the mitochondrial carrier (TC 2.A.29) family.</text>
</comment>
<evidence type="ECO:0000313" key="9">
    <source>
        <dbReference type="EnsemblMetazoa" id="RPRC005735-PA"/>
    </source>
</evidence>
<sequence>MKSEQTGRFERLIGALLQMKSNNEPFNESWWKHFLAGGTAGAVSRTCTAPLDRLKVMVQVTGKTMRPLQGLLQMVKEGGITSMWRGNGINVLKIAPENAVKFLTYDEIKGMMIHSGDVNKTLNSFDRALAAGIAGIVAHTVIYPLEVLKTRMVLQRTGETQSILRTFLDGFRVNGFNIFFKGFTPSIFGTFAFCAVDLASYEALKRTYQRTIRSDKDISLLVIMCCGFTSSVLGNLVAYPLGMVATYVQFS</sequence>
<dbReference type="InParanoid" id="T1HNW1"/>
<dbReference type="InterPro" id="IPR002067">
    <property type="entry name" value="MCP"/>
</dbReference>
<dbReference type="InterPro" id="IPR018108">
    <property type="entry name" value="MCP_transmembrane"/>
</dbReference>
<comment type="subcellular location">
    <subcellularLocation>
        <location evidence="1">Membrane</location>
        <topology evidence="1">Multi-pass membrane protein</topology>
    </subcellularLocation>
</comment>
<dbReference type="OMA" id="HKTYTHE"/>
<evidence type="ECO:0000256" key="8">
    <source>
        <dbReference type="RuleBase" id="RU000488"/>
    </source>
</evidence>
<evidence type="ECO:0000256" key="3">
    <source>
        <dbReference type="ARBA" id="ARBA00022448"/>
    </source>
</evidence>
<evidence type="ECO:0000313" key="10">
    <source>
        <dbReference type="Proteomes" id="UP000015103"/>
    </source>
</evidence>
<evidence type="ECO:0000256" key="2">
    <source>
        <dbReference type="ARBA" id="ARBA00006375"/>
    </source>
</evidence>
<proteinExistence type="inferred from homology"/>
<keyword evidence="3 8" id="KW-0813">Transport</keyword>
<dbReference type="PRINTS" id="PR00926">
    <property type="entry name" value="MITOCARRIER"/>
</dbReference>
<dbReference type="GO" id="GO:0016020">
    <property type="term" value="C:membrane"/>
    <property type="evidence" value="ECO:0007669"/>
    <property type="project" value="UniProtKB-SubCell"/>
</dbReference>
<dbReference type="VEuPathDB" id="VectorBase:RPRC005735"/>
<name>T1HNW1_RHOPR</name>
<dbReference type="EMBL" id="ACPB03008077">
    <property type="status" value="NOT_ANNOTATED_CDS"/>
    <property type="molecule type" value="Genomic_DNA"/>
</dbReference>
<dbReference type="Pfam" id="PF00153">
    <property type="entry name" value="Mito_carr"/>
    <property type="match status" value="2"/>
</dbReference>
<keyword evidence="10" id="KW-1185">Reference proteome</keyword>
<accession>T1HNW1</accession>
<evidence type="ECO:0000256" key="6">
    <source>
        <dbReference type="ARBA" id="ARBA00023136"/>
    </source>
</evidence>
<dbReference type="STRING" id="13249.T1HNW1"/>
<protein>
    <recommendedName>
        <fullName evidence="11">Mitochondrial carrier protein</fullName>
    </recommendedName>
</protein>
<dbReference type="PANTHER" id="PTHR24089">
    <property type="entry name" value="SOLUTE CARRIER FAMILY 25"/>
    <property type="match status" value="1"/>
</dbReference>
<evidence type="ECO:0000256" key="5">
    <source>
        <dbReference type="ARBA" id="ARBA00022737"/>
    </source>
</evidence>